<dbReference type="InterPro" id="IPR011989">
    <property type="entry name" value="ARM-like"/>
</dbReference>
<sequence>MTSTSNPDTWRNDLWLSVNDDDDHDSDTDSRLSGSVMVDSVMRRLQQKGYHSNHSGGGSGTMLDPIADHSLETDNTDGDFSNSYSRRSTEPAVVVNGYQQTRPSPSHNSRRVSAPYVPTSPKTSHRIGGGVGGSPGRRDHMVHPFTAGRRKDHILLSPVPENVSKSVTSEVGEANFGGPHLFMDGMGGALSGPTHRSMENVGGTSYNYFHQQHHKTSPSHATRPSPEGYQSPPLAPPTSSGVMIGRTGTPDHMTRSASDHSRFMQQQGGSGRRVTLSSHPSPYHQYHPPASSLLPGRSPQLPSRFRHHMTTSYHGDNQQFQSNVAAQHDSIEQHISSLGHANHHGSQHEPNLNDVVDYLSHSDPSTVANAASYIQHLAYGDDNMKAKIRQFGGIPALLSQVRNPDPRVQLAVLGALRNLSYGRANNESKSQIAQDAGLPNIVYLLRNNSQPEVRELVTSVLWNLSSCEDIKLRILQCSLKDIVDTILIPSTGYGPTYPAARDFSQRTSVLHWTAEMKNSLGAIRNISSAGVEARRFLRASNNLVDTLVWIVRAAATQENVDEKTVENAICILRNLSFQIEDEVDTQQGADDDIDSQWERQIQQEIEAAKEALHPTSKKTNKSFLLFCARPQGDSSNMRRQVNYHLNTPRNLATPDSTLLPKRPQAVRGASLLWQPEIIFPYLALLEKYTSTTDLMEAAAGAIQNLTACNWKWAVYQRHLIRKANGLTLLIEHLNHAHDTVVRSVSTALRNLSIDETNKEIIGQYGIEGIIPRIPYGQNSLGISESTTISLLCTLMELCIDNYNNTSTFRDCNGITPIARLTQSKEHTPKVVYAAHKLCSIISEYKVAKSVLKQEGWDSREYLRLFSEGGHNYNFELSHAGTHHPVGGGGGAAGGGASRRSSSEEKKKKRANSDPMEITRMAAQSQQQHSLKKDSTGSIPPALSNVAPAPPTSSAPISPLHIQDLIDPTYNIIPNPKDPPTATPPSDGLPTTVPPSNPGPISMYAEINDPSIEQVRKKSLERPQSRSDSRAHSRTGSQPHSEPRSSPIDPRSTTPHEGLSSDEQGEPGNAMYAQVDYNKKRESRKRREEKYKQEEQEKVLNNGAIDSWV</sequence>
<feature type="compositionally biased region" description="Low complexity" evidence="7">
    <location>
        <begin position="277"/>
        <end position="292"/>
    </location>
</feature>
<dbReference type="SUPFAM" id="SSF48371">
    <property type="entry name" value="ARM repeat"/>
    <property type="match status" value="1"/>
</dbReference>
<keyword evidence="4" id="KW-0130">Cell adhesion</keyword>
<feature type="repeat" description="ARM" evidence="6">
    <location>
        <begin position="436"/>
        <end position="465"/>
    </location>
</feature>
<organism evidence="8 9">
    <name type="scientific">Amphimedon queenslandica</name>
    <name type="common">Sponge</name>
    <dbReference type="NCBI Taxonomy" id="400682"/>
    <lineage>
        <taxon>Eukaryota</taxon>
        <taxon>Metazoa</taxon>
        <taxon>Porifera</taxon>
        <taxon>Demospongiae</taxon>
        <taxon>Heteroscleromorpha</taxon>
        <taxon>Haplosclerida</taxon>
        <taxon>Niphatidae</taxon>
        <taxon>Amphimedon</taxon>
    </lineage>
</organism>
<evidence type="ECO:0000256" key="7">
    <source>
        <dbReference type="SAM" id="MobiDB-lite"/>
    </source>
</evidence>
<keyword evidence="5" id="KW-0965">Cell junction</keyword>
<dbReference type="EnsemblMetazoa" id="XM_019993320.1">
    <property type="protein sequence ID" value="XP_019848879.1"/>
    <property type="gene ID" value="LOC100631520"/>
</dbReference>
<dbReference type="GO" id="GO:0005737">
    <property type="term" value="C:cytoplasm"/>
    <property type="evidence" value="ECO:0007669"/>
    <property type="project" value="TreeGrafter"/>
</dbReference>
<evidence type="ECO:0000313" key="9">
    <source>
        <dbReference type="Proteomes" id="UP000007879"/>
    </source>
</evidence>
<feature type="region of interest" description="Disordered" evidence="7">
    <location>
        <begin position="883"/>
        <end position="1108"/>
    </location>
</feature>
<comment type="similarity">
    <text evidence="2">Belongs to the beta-catenin family.</text>
</comment>
<evidence type="ECO:0000256" key="1">
    <source>
        <dbReference type="ARBA" id="ARBA00004282"/>
    </source>
</evidence>
<feature type="region of interest" description="Disordered" evidence="7">
    <location>
        <begin position="1"/>
        <end position="34"/>
    </location>
</feature>
<feature type="repeat" description="ARM" evidence="6">
    <location>
        <begin position="392"/>
        <end position="427"/>
    </location>
</feature>
<feature type="compositionally biased region" description="Basic and acidic residues" evidence="7">
    <location>
        <begin position="1013"/>
        <end position="1030"/>
    </location>
</feature>
<dbReference type="PANTHER" id="PTHR10372:SF27">
    <property type="entry name" value="ADHERENS JUNCTION PROTEIN P120"/>
    <property type="match status" value="1"/>
</dbReference>
<dbReference type="GO" id="GO:0005912">
    <property type="term" value="C:adherens junction"/>
    <property type="evidence" value="ECO:0007669"/>
    <property type="project" value="TreeGrafter"/>
</dbReference>
<proteinExistence type="inferred from homology"/>
<dbReference type="PANTHER" id="PTHR10372">
    <property type="entry name" value="PLAKOPHILLIN-RELATED"/>
    <property type="match status" value="1"/>
</dbReference>
<evidence type="ECO:0000256" key="4">
    <source>
        <dbReference type="ARBA" id="ARBA00022889"/>
    </source>
</evidence>
<reference evidence="8" key="2">
    <citation type="submission" date="2024-06" db="UniProtKB">
        <authorList>
            <consortium name="EnsemblMetazoa"/>
        </authorList>
    </citation>
    <scope>IDENTIFICATION</scope>
</reference>
<keyword evidence="3" id="KW-0677">Repeat</keyword>
<reference evidence="9" key="1">
    <citation type="journal article" date="2010" name="Nature">
        <title>The Amphimedon queenslandica genome and the evolution of animal complexity.</title>
        <authorList>
            <person name="Srivastava M."/>
            <person name="Simakov O."/>
            <person name="Chapman J."/>
            <person name="Fahey B."/>
            <person name="Gauthier M.E."/>
            <person name="Mitros T."/>
            <person name="Richards G.S."/>
            <person name="Conaco C."/>
            <person name="Dacre M."/>
            <person name="Hellsten U."/>
            <person name="Larroux C."/>
            <person name="Putnam N.H."/>
            <person name="Stanke M."/>
            <person name="Adamska M."/>
            <person name="Darling A."/>
            <person name="Degnan S.M."/>
            <person name="Oakley T.H."/>
            <person name="Plachetzki D.C."/>
            <person name="Zhai Y."/>
            <person name="Adamski M."/>
            <person name="Calcino A."/>
            <person name="Cummins S.F."/>
            <person name="Goodstein D.M."/>
            <person name="Harris C."/>
            <person name="Jackson D.J."/>
            <person name="Leys S.P."/>
            <person name="Shu S."/>
            <person name="Woodcroft B.J."/>
            <person name="Vervoort M."/>
            <person name="Kosik K.S."/>
            <person name="Manning G."/>
            <person name="Degnan B.M."/>
            <person name="Rokhsar D.S."/>
        </authorList>
    </citation>
    <scope>NUCLEOTIDE SEQUENCE [LARGE SCALE GENOMIC DNA]</scope>
</reference>
<accession>A0AAN0IVW2</accession>
<protein>
    <submittedName>
        <fullName evidence="8">Uncharacterized protein</fullName>
    </submittedName>
</protein>
<dbReference type="GO" id="GO:0005634">
    <property type="term" value="C:nucleus"/>
    <property type="evidence" value="ECO:0007669"/>
    <property type="project" value="TreeGrafter"/>
</dbReference>
<feature type="compositionally biased region" description="Gly residues" evidence="7">
    <location>
        <begin position="885"/>
        <end position="896"/>
    </location>
</feature>
<feature type="compositionally biased region" description="Basic and acidic residues" evidence="7">
    <location>
        <begin position="1076"/>
        <end position="1097"/>
    </location>
</feature>
<dbReference type="PROSITE" id="PS50176">
    <property type="entry name" value="ARM_REPEAT"/>
    <property type="match status" value="3"/>
</dbReference>
<evidence type="ECO:0000256" key="6">
    <source>
        <dbReference type="PROSITE-ProRule" id="PRU00259"/>
    </source>
</evidence>
<dbReference type="SMART" id="SM00185">
    <property type="entry name" value="ARM"/>
    <property type="match status" value="5"/>
</dbReference>
<dbReference type="AlphaFoldDB" id="A0AAN0IVW2"/>
<feature type="region of interest" description="Disordered" evidence="7">
    <location>
        <begin position="211"/>
        <end position="302"/>
    </location>
</feature>
<dbReference type="GO" id="GO:0098609">
    <property type="term" value="P:cell-cell adhesion"/>
    <property type="evidence" value="ECO:0007669"/>
    <property type="project" value="InterPro"/>
</dbReference>
<evidence type="ECO:0000313" key="8">
    <source>
        <dbReference type="EnsemblMetazoa" id="XP_019848879.1"/>
    </source>
</evidence>
<comment type="subcellular location">
    <subcellularLocation>
        <location evidence="1">Cell junction</location>
    </subcellularLocation>
</comment>
<dbReference type="GO" id="GO:0005886">
    <property type="term" value="C:plasma membrane"/>
    <property type="evidence" value="ECO:0007669"/>
    <property type="project" value="TreeGrafter"/>
</dbReference>
<feature type="region of interest" description="Disordered" evidence="7">
    <location>
        <begin position="49"/>
        <end position="143"/>
    </location>
</feature>
<dbReference type="InterPro" id="IPR016024">
    <property type="entry name" value="ARM-type_fold"/>
</dbReference>
<keyword evidence="9" id="KW-1185">Reference proteome</keyword>
<feature type="compositionally biased region" description="Polar residues" evidence="7">
    <location>
        <begin position="97"/>
        <end position="107"/>
    </location>
</feature>
<gene>
    <name evidence="8" type="primary">100631520</name>
</gene>
<dbReference type="InterPro" id="IPR000225">
    <property type="entry name" value="Armadillo"/>
</dbReference>
<dbReference type="Pfam" id="PF00514">
    <property type="entry name" value="Arm"/>
    <property type="match status" value="1"/>
</dbReference>
<feature type="compositionally biased region" description="Basic and acidic residues" evidence="7">
    <location>
        <begin position="252"/>
        <end position="262"/>
    </location>
</feature>
<dbReference type="InterPro" id="IPR028435">
    <property type="entry name" value="Plakophilin/d_Catenin"/>
</dbReference>
<evidence type="ECO:0000256" key="5">
    <source>
        <dbReference type="ARBA" id="ARBA00022949"/>
    </source>
</evidence>
<name>A0AAN0IVW2_AMPQE</name>
<evidence type="ECO:0000256" key="2">
    <source>
        <dbReference type="ARBA" id="ARBA00005462"/>
    </source>
</evidence>
<dbReference type="Gene3D" id="1.25.10.10">
    <property type="entry name" value="Leucine-rich Repeat Variant"/>
    <property type="match status" value="1"/>
</dbReference>
<dbReference type="Proteomes" id="UP000007879">
    <property type="component" value="Unassembled WGS sequence"/>
</dbReference>
<feature type="repeat" description="ARM" evidence="6">
    <location>
        <begin position="724"/>
        <end position="761"/>
    </location>
</feature>
<evidence type="ECO:0000256" key="3">
    <source>
        <dbReference type="ARBA" id="ARBA00022737"/>
    </source>
</evidence>